<organism evidence="2 3">
    <name type="scientific">Paxillus rubicundulus Ve08.2h10</name>
    <dbReference type="NCBI Taxonomy" id="930991"/>
    <lineage>
        <taxon>Eukaryota</taxon>
        <taxon>Fungi</taxon>
        <taxon>Dikarya</taxon>
        <taxon>Basidiomycota</taxon>
        <taxon>Agaricomycotina</taxon>
        <taxon>Agaricomycetes</taxon>
        <taxon>Agaricomycetidae</taxon>
        <taxon>Boletales</taxon>
        <taxon>Paxilineae</taxon>
        <taxon>Paxillaceae</taxon>
        <taxon>Paxillus</taxon>
    </lineage>
</organism>
<dbReference type="InParanoid" id="A0A0D0D2R9"/>
<feature type="domain" description="F-box" evidence="1">
    <location>
        <begin position="1"/>
        <end position="41"/>
    </location>
</feature>
<dbReference type="Gene3D" id="1.20.1280.50">
    <property type="match status" value="1"/>
</dbReference>
<dbReference type="EMBL" id="KN825473">
    <property type="protein sequence ID" value="KIK90777.1"/>
    <property type="molecule type" value="Genomic_DNA"/>
</dbReference>
<dbReference type="SUPFAM" id="SSF81383">
    <property type="entry name" value="F-box domain"/>
    <property type="match status" value="1"/>
</dbReference>
<dbReference type="AlphaFoldDB" id="A0A0D0D2R9"/>
<dbReference type="PROSITE" id="PS50181">
    <property type="entry name" value="FBOX"/>
    <property type="match status" value="1"/>
</dbReference>
<dbReference type="HOGENOM" id="CLU_1514120_0_0_1"/>
<accession>A0A0D0D2R9</accession>
<evidence type="ECO:0000259" key="1">
    <source>
        <dbReference type="PROSITE" id="PS50181"/>
    </source>
</evidence>
<protein>
    <recommendedName>
        <fullName evidence="1">F-box domain-containing protein</fullName>
    </recommendedName>
</protein>
<dbReference type="SMART" id="SM00256">
    <property type="entry name" value="FBOX"/>
    <property type="match status" value="1"/>
</dbReference>
<feature type="non-terminal residue" evidence="2">
    <location>
        <position position="1"/>
    </location>
</feature>
<dbReference type="InterPro" id="IPR001810">
    <property type="entry name" value="F-box_dom"/>
</dbReference>
<sequence>VPFEILQIIFCHLDVPDILRIRRVSRYLNTISHSRDIWSCAYRRAEFIKPPGPFLFQTGDDLERILVASFKVGRTFGQGNARREKSAHKSREICYTGIDLHASLVFGRFLVIALSEEVRCYDLNVDAFDSNSGASIIYRPSGALLSFHCLSAIDKDGRPFACVVANEGTGSSSQRTRQ</sequence>
<dbReference type="Pfam" id="PF12937">
    <property type="entry name" value="F-box-like"/>
    <property type="match status" value="1"/>
</dbReference>
<reference evidence="3" key="2">
    <citation type="submission" date="2015-01" db="EMBL/GenBank/DDBJ databases">
        <title>Evolutionary Origins and Diversification of the Mycorrhizal Mutualists.</title>
        <authorList>
            <consortium name="DOE Joint Genome Institute"/>
            <consortium name="Mycorrhizal Genomics Consortium"/>
            <person name="Kohler A."/>
            <person name="Kuo A."/>
            <person name="Nagy L.G."/>
            <person name="Floudas D."/>
            <person name="Copeland A."/>
            <person name="Barry K.W."/>
            <person name="Cichocki N."/>
            <person name="Veneault-Fourrey C."/>
            <person name="LaButti K."/>
            <person name="Lindquist E.A."/>
            <person name="Lipzen A."/>
            <person name="Lundell T."/>
            <person name="Morin E."/>
            <person name="Murat C."/>
            <person name="Riley R."/>
            <person name="Ohm R."/>
            <person name="Sun H."/>
            <person name="Tunlid A."/>
            <person name="Henrissat B."/>
            <person name="Grigoriev I.V."/>
            <person name="Hibbett D.S."/>
            <person name="Martin F."/>
        </authorList>
    </citation>
    <scope>NUCLEOTIDE SEQUENCE [LARGE SCALE GENOMIC DNA]</scope>
    <source>
        <strain evidence="3">Ve08.2h10</strain>
    </source>
</reference>
<feature type="non-terminal residue" evidence="2">
    <location>
        <position position="178"/>
    </location>
</feature>
<keyword evidence="3" id="KW-1185">Reference proteome</keyword>
<reference evidence="2 3" key="1">
    <citation type="submission" date="2014-04" db="EMBL/GenBank/DDBJ databases">
        <authorList>
            <consortium name="DOE Joint Genome Institute"/>
            <person name="Kuo A."/>
            <person name="Kohler A."/>
            <person name="Jargeat P."/>
            <person name="Nagy L.G."/>
            <person name="Floudas D."/>
            <person name="Copeland A."/>
            <person name="Barry K.W."/>
            <person name="Cichocki N."/>
            <person name="Veneault-Fourrey C."/>
            <person name="LaButti K."/>
            <person name="Lindquist E.A."/>
            <person name="Lipzen A."/>
            <person name="Lundell T."/>
            <person name="Morin E."/>
            <person name="Murat C."/>
            <person name="Sun H."/>
            <person name="Tunlid A."/>
            <person name="Henrissat B."/>
            <person name="Grigoriev I.V."/>
            <person name="Hibbett D.S."/>
            <person name="Martin F."/>
            <person name="Nordberg H.P."/>
            <person name="Cantor M.N."/>
            <person name="Hua S.X."/>
        </authorList>
    </citation>
    <scope>NUCLEOTIDE SEQUENCE [LARGE SCALE GENOMIC DNA]</scope>
    <source>
        <strain evidence="2 3">Ve08.2h10</strain>
    </source>
</reference>
<dbReference type="Proteomes" id="UP000054538">
    <property type="component" value="Unassembled WGS sequence"/>
</dbReference>
<dbReference type="InterPro" id="IPR036047">
    <property type="entry name" value="F-box-like_dom_sf"/>
</dbReference>
<name>A0A0D0D2R9_9AGAM</name>
<evidence type="ECO:0000313" key="2">
    <source>
        <dbReference type="EMBL" id="KIK90777.1"/>
    </source>
</evidence>
<gene>
    <name evidence="2" type="ORF">PAXRUDRAFT_61544</name>
</gene>
<proteinExistence type="predicted"/>
<evidence type="ECO:0000313" key="3">
    <source>
        <dbReference type="Proteomes" id="UP000054538"/>
    </source>
</evidence>
<dbReference type="OrthoDB" id="2688364at2759"/>